<dbReference type="Gene3D" id="2.40.170.20">
    <property type="entry name" value="TonB-dependent receptor, beta-barrel domain"/>
    <property type="match status" value="1"/>
</dbReference>
<protein>
    <submittedName>
        <fullName evidence="11">SusC/RagA family TonB-linked outer membrane protein</fullName>
    </submittedName>
</protein>
<feature type="chain" id="PRO_5046615419" evidence="8">
    <location>
        <begin position="26"/>
        <end position="1231"/>
    </location>
</feature>
<dbReference type="InterPro" id="IPR037066">
    <property type="entry name" value="Plug_dom_sf"/>
</dbReference>
<accession>A0ABP8LWR3</accession>
<comment type="similarity">
    <text evidence="7">Belongs to the TonB-dependent receptor family.</text>
</comment>
<sequence length="1231" mass="135556">MNKNIYSKSFLVLFFLVLSAAGSWAQLVASARQKPTPQKVEVIPKKGQTLSHILKDLEERYQVSFSYDRRTVENKYVDYAGRKFKNLRSELDYLSGILHFRYEKLHNRVYLLVSTEKADAQAPGAVNQAAPMLAAAAFHGLDGNLETIRSAGALMVRAEAAEQLSGTVTSKADGQVLPGVNILVKGTQLGTVTDINGKFSLEITVSNPVLVFSFIGYKTVEIPAGNQRSFNVVMEESAELLQEAVVTALGIKREKRSLGYSVGNVEGTALTQTPQNNVLNTLAGKVAGVQISQMGGGVGSSVSMVIRGGNSLNSDNQPLFVIDGVPVANKLANGFAGADMGNPISDLNPNDIANVSILKGPSAAALYGSRAGQGVVLITTKSGSSGKKGIGVSLNTSVVLDVPLKYVQVQNKFGSGKTGAHVLEEQENESWGAELDAGEEWVQWNSNGQKVPLVSYPNRFKDFFQTGVTNTNNAAIAGNYDKGNFRLSFGNMLNRGIIPNTDLSRITLALNASYKLTDKLTATGSFNVTESGSDNRPIIDASRNDPVRSIYETGAQVDINELRNYWIPGQEGIAQRKYKEKQNNPFFLVHENTTGFKRDRTVGKIQLDYAINENWSATARYARDSYEEIQEAKKAFSNFESLKGGYAISNFYRNETNMDFMLTFNKSFSETWSLNAMGGINRLSQYSRAISSSTSELGVPGWYAIGNGAPGTVLPSSSLSEKLLYGVFGSASLGYKDLAYLDLTARNDWTSTLKKGQNSYFYPSASLSIIGSEFLDLPTWVSFAKLRGGFAQVGNDVGPYSLLPTYSNILEWGSAKRMFMGDALLNENLKPEISTSHEIGVEFRFLKNRIGFEATYYERGNKNQVLSISTPIESGANSKQINAGLVRSKGFELSLNATPVHKGDFRWDMNFTLTRNRTTIKELADGITFFNFVNNYSGVEIRTYEGGQIGDMFMRPVLSVKDKASPYYGYPIVTNGGLYQTDNDLKNLVKIGNFNHDFLMGFQPTLTYKNFTLFANIDWRQGGSFFSNTMMFLGNNGQLEETISGVEYDRNRPLPEQIKENPEKYLGNWIGGRNAHYGGLPWPEGSPEASRRLQDASLNPGVIETKDANGNVVYVENLGGPGSKWLDPFSAYRYANRPFPDRNTYSATYVKLREVSVTYHLPKTFVNRMKLQNASVSVVGNNLYMWTKAGIPGLDPERAFRQTGSGWNQGVEYYNVMPWTGSFGFKLNVDF</sequence>
<evidence type="ECO:0000259" key="10">
    <source>
        <dbReference type="Pfam" id="PF16344"/>
    </source>
</evidence>
<dbReference type="SUPFAM" id="SSF49464">
    <property type="entry name" value="Carboxypeptidase regulatory domain-like"/>
    <property type="match status" value="1"/>
</dbReference>
<dbReference type="NCBIfam" id="TIGR04056">
    <property type="entry name" value="OMP_RagA_SusC"/>
    <property type="match status" value="1"/>
</dbReference>
<keyword evidence="12" id="KW-1185">Reference proteome</keyword>
<dbReference type="InterPro" id="IPR023997">
    <property type="entry name" value="TonB-dep_OMP_SusC/RagA_CS"/>
</dbReference>
<feature type="domain" description="TonB-dependent receptor plug" evidence="9">
    <location>
        <begin position="255"/>
        <end position="375"/>
    </location>
</feature>
<evidence type="ECO:0000259" key="9">
    <source>
        <dbReference type="Pfam" id="PF07715"/>
    </source>
</evidence>
<keyword evidence="5 7" id="KW-0472">Membrane</keyword>
<dbReference type="InterPro" id="IPR036942">
    <property type="entry name" value="Beta-barrel_TonB_sf"/>
</dbReference>
<dbReference type="Gene3D" id="2.60.40.1120">
    <property type="entry name" value="Carboxypeptidase-like, regulatory domain"/>
    <property type="match status" value="1"/>
</dbReference>
<gene>
    <name evidence="11" type="ORF">GCM10023091_19980</name>
</gene>
<dbReference type="InterPro" id="IPR012910">
    <property type="entry name" value="Plug_dom"/>
</dbReference>
<evidence type="ECO:0000256" key="4">
    <source>
        <dbReference type="ARBA" id="ARBA00022692"/>
    </source>
</evidence>
<name>A0ABP8LWR3_9BACT</name>
<dbReference type="Proteomes" id="UP001501508">
    <property type="component" value="Unassembled WGS sequence"/>
</dbReference>
<dbReference type="NCBIfam" id="TIGR04057">
    <property type="entry name" value="SusC_RagA_signa"/>
    <property type="match status" value="1"/>
</dbReference>
<dbReference type="EMBL" id="BAABEY010000020">
    <property type="protein sequence ID" value="GAA4438827.1"/>
    <property type="molecule type" value="Genomic_DNA"/>
</dbReference>
<organism evidence="11 12">
    <name type="scientific">Ravibacter arvi</name>
    <dbReference type="NCBI Taxonomy" id="2051041"/>
    <lineage>
        <taxon>Bacteria</taxon>
        <taxon>Pseudomonadati</taxon>
        <taxon>Bacteroidota</taxon>
        <taxon>Cytophagia</taxon>
        <taxon>Cytophagales</taxon>
        <taxon>Spirosomataceae</taxon>
        <taxon>Ravibacter</taxon>
    </lineage>
</organism>
<evidence type="ECO:0000256" key="7">
    <source>
        <dbReference type="PROSITE-ProRule" id="PRU01360"/>
    </source>
</evidence>
<evidence type="ECO:0000256" key="2">
    <source>
        <dbReference type="ARBA" id="ARBA00022448"/>
    </source>
</evidence>
<dbReference type="PROSITE" id="PS52016">
    <property type="entry name" value="TONB_DEPENDENT_REC_3"/>
    <property type="match status" value="1"/>
</dbReference>
<dbReference type="Pfam" id="PF13715">
    <property type="entry name" value="CarbopepD_reg_2"/>
    <property type="match status" value="1"/>
</dbReference>
<keyword evidence="6 7" id="KW-0998">Cell outer membrane</keyword>
<evidence type="ECO:0000256" key="3">
    <source>
        <dbReference type="ARBA" id="ARBA00022452"/>
    </source>
</evidence>
<evidence type="ECO:0000256" key="1">
    <source>
        <dbReference type="ARBA" id="ARBA00004571"/>
    </source>
</evidence>
<dbReference type="Gene3D" id="2.170.130.10">
    <property type="entry name" value="TonB-dependent receptor, plug domain"/>
    <property type="match status" value="1"/>
</dbReference>
<dbReference type="SUPFAM" id="SSF56935">
    <property type="entry name" value="Porins"/>
    <property type="match status" value="1"/>
</dbReference>
<dbReference type="InterPro" id="IPR032508">
    <property type="entry name" value="FecR_C"/>
</dbReference>
<evidence type="ECO:0000256" key="8">
    <source>
        <dbReference type="SAM" id="SignalP"/>
    </source>
</evidence>
<comment type="subcellular location">
    <subcellularLocation>
        <location evidence="1 7">Cell outer membrane</location>
        <topology evidence="1 7">Multi-pass membrane protein</topology>
    </subcellularLocation>
</comment>
<keyword evidence="2 7" id="KW-0813">Transport</keyword>
<dbReference type="RefSeq" id="WP_345028477.1">
    <property type="nucleotide sequence ID" value="NZ_BAABEY010000020.1"/>
</dbReference>
<dbReference type="Pfam" id="PF16344">
    <property type="entry name" value="FecR_C"/>
    <property type="match status" value="1"/>
</dbReference>
<dbReference type="InterPro" id="IPR023996">
    <property type="entry name" value="TonB-dep_OMP_SusC/RagA"/>
</dbReference>
<feature type="domain" description="Protein FecR C-terminal" evidence="10">
    <location>
        <begin position="47"/>
        <end position="110"/>
    </location>
</feature>
<comment type="caution">
    <text evidence="11">The sequence shown here is derived from an EMBL/GenBank/DDBJ whole genome shotgun (WGS) entry which is preliminary data.</text>
</comment>
<feature type="signal peptide" evidence="8">
    <location>
        <begin position="1"/>
        <end position="25"/>
    </location>
</feature>
<dbReference type="InterPro" id="IPR008969">
    <property type="entry name" value="CarboxyPept-like_regulatory"/>
</dbReference>
<dbReference type="Pfam" id="PF07715">
    <property type="entry name" value="Plug"/>
    <property type="match status" value="1"/>
</dbReference>
<evidence type="ECO:0000313" key="11">
    <source>
        <dbReference type="EMBL" id="GAA4438827.1"/>
    </source>
</evidence>
<keyword evidence="4 7" id="KW-0812">Transmembrane</keyword>
<reference evidence="12" key="1">
    <citation type="journal article" date="2019" name="Int. J. Syst. Evol. Microbiol.">
        <title>The Global Catalogue of Microorganisms (GCM) 10K type strain sequencing project: providing services to taxonomists for standard genome sequencing and annotation.</title>
        <authorList>
            <consortium name="The Broad Institute Genomics Platform"/>
            <consortium name="The Broad Institute Genome Sequencing Center for Infectious Disease"/>
            <person name="Wu L."/>
            <person name="Ma J."/>
        </authorList>
    </citation>
    <scope>NUCLEOTIDE SEQUENCE [LARGE SCALE GENOMIC DNA]</scope>
    <source>
        <strain evidence="12">JCM 31920</strain>
    </source>
</reference>
<proteinExistence type="inferred from homology"/>
<evidence type="ECO:0000313" key="12">
    <source>
        <dbReference type="Proteomes" id="UP001501508"/>
    </source>
</evidence>
<evidence type="ECO:0000256" key="5">
    <source>
        <dbReference type="ARBA" id="ARBA00023136"/>
    </source>
</evidence>
<keyword evidence="3 7" id="KW-1134">Transmembrane beta strand</keyword>
<dbReference type="InterPro" id="IPR039426">
    <property type="entry name" value="TonB-dep_rcpt-like"/>
</dbReference>
<evidence type="ECO:0000256" key="6">
    <source>
        <dbReference type="ARBA" id="ARBA00023237"/>
    </source>
</evidence>
<keyword evidence="8" id="KW-0732">Signal</keyword>